<dbReference type="Proteomes" id="UP000013911">
    <property type="component" value="Unassembled WGS sequence"/>
</dbReference>
<dbReference type="HOGENOM" id="CLU_2974094_0_0_9"/>
<organism evidence="1 2">
    <name type="scientific">Lysinibacillus sphaericus OT4b.31</name>
    <dbReference type="NCBI Taxonomy" id="1285586"/>
    <lineage>
        <taxon>Bacteria</taxon>
        <taxon>Bacillati</taxon>
        <taxon>Bacillota</taxon>
        <taxon>Bacilli</taxon>
        <taxon>Bacillales</taxon>
        <taxon>Bacillaceae</taxon>
        <taxon>Lysinibacillus</taxon>
    </lineage>
</organism>
<sequence>MKAVKWQETFQQLITLVKEQKLRMLKMDAQYDLLNIQKAIGVLESAKTTKGKIFLTSY</sequence>
<dbReference type="Gene3D" id="3.90.180.10">
    <property type="entry name" value="Medium-chain alcohol dehydrogenases, catalytic domain"/>
    <property type="match status" value="1"/>
</dbReference>
<proteinExistence type="predicted"/>
<evidence type="ECO:0000313" key="1">
    <source>
        <dbReference type="EMBL" id="EON70363.1"/>
    </source>
</evidence>
<dbReference type="eggNOG" id="COG0604">
    <property type="taxonomic scope" value="Bacteria"/>
</dbReference>
<name>R7Z8C6_LYSSH</name>
<dbReference type="PATRIC" id="fig|1285586.5.peg.4514"/>
<protein>
    <submittedName>
        <fullName evidence="1">NADPH:quinone reductase (Quinone oxidoreductase)</fullName>
    </submittedName>
</protein>
<dbReference type="EMBL" id="AQPX01000036">
    <property type="protein sequence ID" value="EON70363.1"/>
    <property type="molecule type" value="Genomic_DNA"/>
</dbReference>
<evidence type="ECO:0000313" key="2">
    <source>
        <dbReference type="Proteomes" id="UP000013911"/>
    </source>
</evidence>
<dbReference type="AlphaFoldDB" id="R7Z8C6"/>
<comment type="caution">
    <text evidence="1">The sequence shown here is derived from an EMBL/GenBank/DDBJ whole genome shotgun (WGS) entry which is preliminary data.</text>
</comment>
<dbReference type="OrthoDB" id="9787435at2"/>
<accession>R7Z8C6</accession>
<gene>
    <name evidence="1" type="ORF">H131_21667</name>
</gene>
<reference evidence="1 2" key="1">
    <citation type="submission" date="2013-04" db="EMBL/GenBank/DDBJ databases">
        <title>Draft genome of the heavy metal tolerant bacterium Lysinibacillus sphaericus strain OT4b.31.</title>
        <authorList>
            <person name="Pena-Montenegro T.D."/>
            <person name="Dussan J."/>
        </authorList>
    </citation>
    <scope>NUCLEOTIDE SEQUENCE [LARGE SCALE GENOMIC DNA]</scope>
    <source>
        <strain evidence="1 2">OT4b.31</strain>
    </source>
</reference>
<dbReference type="RefSeq" id="WP_010861232.1">
    <property type="nucleotide sequence ID" value="NZ_KB933411.1"/>
</dbReference>